<keyword evidence="8" id="KW-1185">Reference proteome</keyword>
<feature type="region of interest" description="Disordered" evidence="5">
    <location>
        <begin position="1284"/>
        <end position="1323"/>
    </location>
</feature>
<feature type="compositionally biased region" description="Polar residues" evidence="5">
    <location>
        <begin position="1287"/>
        <end position="1316"/>
    </location>
</feature>
<feature type="domain" description="ZZ-type" evidence="6">
    <location>
        <begin position="773"/>
        <end position="828"/>
    </location>
</feature>
<dbReference type="STRING" id="139825.A0A401G5J7"/>
<accession>A0A401G5J7</accession>
<feature type="compositionally biased region" description="Low complexity" evidence="5">
    <location>
        <begin position="1582"/>
        <end position="1606"/>
    </location>
</feature>
<dbReference type="RefSeq" id="XP_027608358.1">
    <property type="nucleotide sequence ID" value="XM_027752557.1"/>
</dbReference>
<dbReference type="PROSITE" id="PS01357">
    <property type="entry name" value="ZF_ZZ_1"/>
    <property type="match status" value="3"/>
</dbReference>
<feature type="domain" description="ZZ-type" evidence="6">
    <location>
        <begin position="616"/>
        <end position="672"/>
    </location>
</feature>
<keyword evidence="1" id="KW-0479">Metal-binding</keyword>
<evidence type="ECO:0000256" key="5">
    <source>
        <dbReference type="SAM" id="MobiDB-lite"/>
    </source>
</evidence>
<feature type="region of interest" description="Disordered" evidence="5">
    <location>
        <begin position="1555"/>
        <end position="1647"/>
    </location>
</feature>
<feature type="compositionally biased region" description="Polar residues" evidence="5">
    <location>
        <begin position="1560"/>
        <end position="1581"/>
    </location>
</feature>
<name>A0A401G5J7_9APHY</name>
<dbReference type="Gene3D" id="3.30.60.90">
    <property type="match status" value="5"/>
</dbReference>
<feature type="compositionally biased region" description="Low complexity" evidence="5">
    <location>
        <begin position="853"/>
        <end position="863"/>
    </location>
</feature>
<feature type="region of interest" description="Disordered" evidence="5">
    <location>
        <begin position="391"/>
        <end position="414"/>
    </location>
</feature>
<dbReference type="Proteomes" id="UP000287166">
    <property type="component" value="Unassembled WGS sequence"/>
</dbReference>
<proteinExistence type="predicted"/>
<feature type="region of interest" description="Disordered" evidence="5">
    <location>
        <begin position="100"/>
        <end position="129"/>
    </location>
</feature>
<evidence type="ECO:0000256" key="4">
    <source>
        <dbReference type="PROSITE-ProRule" id="PRU00228"/>
    </source>
</evidence>
<dbReference type="PROSITE" id="PS50135">
    <property type="entry name" value="ZF_ZZ_2"/>
    <property type="match status" value="5"/>
</dbReference>
<evidence type="ECO:0000313" key="8">
    <source>
        <dbReference type="Proteomes" id="UP000287166"/>
    </source>
</evidence>
<sequence>MFTVKATYRSETRKFSFADPAVFPSFEQLFHQLYRVFPISHSYYLSKLLFSPNSNNQRILIGMEAHSADEYNAHIAPYQGREWPGALLRFSVYDETPHKSPSASNSSLLVPSVTSDVGASPSGSAQSSTTFVETMDRLINTRKERDDRKFLLDRIRERTTSRNGVTFSSSPSTSSAIPRQPESSSRPLPQRPLSRCSSASTPHAPLRPSLFDLLSNDDVPKVTSLPTGANAGHDGSERCESSYPRLVDKMSAPSQPAYWVYQDPPLAPWPRPSPPPPVLYPSVGVLQLQEGSKGHRVDTDVIMSSPAVRSANLTPQTECAQPAVAHQQSMEQPEAPPQYISQTHSIPATSSRSAVNYCCSVTQGKTEVKDLMATFISDLDRTMKTAFGDDWASGAPSRSSVRSVPMDTGNEEERLKTRRQYRSLLNGSCGLSSGMPSEDERVRRHVYRNVLAPVLSEPIWNGLSDEERMKRRREYRSVLGSDPATPMAQDADERLERRRQFRTLFPHSPISVREASDLQNEDERLRMRGKYPDIVGGYYPHASTPSPGTTSNLPRMFSPAEPTTTATSRECNVDEVPMPGSFVAHPSRFGPPGRRVFSPALPPINPQETTGQEMRHVGITCDACHKSAFLGVRFKCLDCKDYDLCSACMSSPDARGRHSVQHAFFPIDTPCNFGPYARARAERHPIHPGMVCDACDEDISGVRFKCLDCADYDLCSSCFSAPSQREKHSLSHAFFPIEVPWNKDDYNRAREQRRAEVAPVAASPASTTAPLVHKNVICDMCAREVVGVRHKCLDCPDFDLCSECYNIAETRAQHSLQHEFFAIDRPGEVIVHTVFSGHGERTPSSWTPPRPQRSPSRRGSTTPVEPVVHNAVCNLCDSRIRGDRYKCLTCPDFDTCSMCFQITEEQHPGHGFVKISKPDCLMVRDVGGALHSATCNVCKSRIVGVRYKCMHDSCVDFDLCQACEALPIPVHPFTHPLLKMKDPHTSVPTVRRLLAEGAFRTEPEVTTCREKYREPIVAKVDSNSTQSTSERHFGSVFLSDAQQRRDTKEALTKVAADSTSLSVEQRLDTQFLSLAEKMRGKQGWQPHIIDLTATEPSSAERRLDAQFISSAEEMRGIQHEAPIIDAAEAEPSSAEQRLNMHFTSLAQDMHKHREQGTAKEHVAQVPTAAEHALDSHFLSTVQAMNGNKRGSDDSLGLLDKPDSILVDTDIPPLIPLSPVTFVPYEPEASSASVPYVALVDYSVPLDVPPLENVAAQVATNRDVHAAVEHPVSSLVDRLIDVDDSNDKGSQIGTETSLGGLTTPSDGPASNTSTNSVPRLGPVDNNEWRDLWPELTSMLKHLLQPPTPTGTVEHSVASEVAMPGAMHVEEPKDSAKTGPTDDADVHAAVEESPDRLSDYLGMPRPSNEVTGFTYAVPAEIQAPLFASFISDNNIPDGQVFPPGAEFVKSWRMINPGMSDWPETTELVFVAGDRLGSHGDAPRKVKVGTVKSSAEVEVVAGEMKAPEIPGKYVSYWRLDDGKGNLFGHSVWVDITVAEVNRATSELSSAEESLAASSVIMPHSTSEPAVEQRSTTARSLSVTIPSGPTSDSGSFDSSASLIDAPSSPFSDDDDDAVYEDSRSHDIVSPAQPRQETEYVMLYESSSSEED</sequence>
<dbReference type="CDD" id="cd14947">
    <property type="entry name" value="NBR1_like"/>
    <property type="match status" value="1"/>
</dbReference>
<protein>
    <recommendedName>
        <fullName evidence="6">ZZ-type domain-containing protein</fullName>
    </recommendedName>
</protein>
<dbReference type="InterPro" id="IPR043145">
    <property type="entry name" value="Znf_ZZ_sf"/>
</dbReference>
<evidence type="ECO:0000313" key="7">
    <source>
        <dbReference type="EMBL" id="GBE77445.1"/>
    </source>
</evidence>
<evidence type="ECO:0000259" key="6">
    <source>
        <dbReference type="PROSITE" id="PS50135"/>
    </source>
</evidence>
<dbReference type="SUPFAM" id="SSF57850">
    <property type="entry name" value="RING/U-box"/>
    <property type="match status" value="5"/>
</dbReference>
<comment type="caution">
    <text evidence="7">The sequence shown here is derived from an EMBL/GenBank/DDBJ whole genome shotgun (WGS) entry which is preliminary data.</text>
</comment>
<dbReference type="EMBL" id="BFAD01000001">
    <property type="protein sequence ID" value="GBE77445.1"/>
    <property type="molecule type" value="Genomic_DNA"/>
</dbReference>
<evidence type="ECO:0000256" key="3">
    <source>
        <dbReference type="ARBA" id="ARBA00022833"/>
    </source>
</evidence>
<feature type="region of interest" description="Disordered" evidence="5">
    <location>
        <begin position="161"/>
        <end position="212"/>
    </location>
</feature>
<dbReference type="Gene3D" id="2.60.40.10">
    <property type="entry name" value="Immunoglobulins"/>
    <property type="match status" value="1"/>
</dbReference>
<organism evidence="7 8">
    <name type="scientific">Sparassis crispa</name>
    <dbReference type="NCBI Taxonomy" id="139825"/>
    <lineage>
        <taxon>Eukaryota</taxon>
        <taxon>Fungi</taxon>
        <taxon>Dikarya</taxon>
        <taxon>Basidiomycota</taxon>
        <taxon>Agaricomycotina</taxon>
        <taxon>Agaricomycetes</taxon>
        <taxon>Polyporales</taxon>
        <taxon>Sparassidaceae</taxon>
        <taxon>Sparassis</taxon>
    </lineage>
</organism>
<reference evidence="7 8" key="1">
    <citation type="journal article" date="2018" name="Sci. Rep.">
        <title>Genome sequence of the cauliflower mushroom Sparassis crispa (Hanabiratake) and its association with beneficial usage.</title>
        <authorList>
            <person name="Kiyama R."/>
            <person name="Furutani Y."/>
            <person name="Kawaguchi K."/>
            <person name="Nakanishi T."/>
        </authorList>
    </citation>
    <scope>NUCLEOTIDE SEQUENCE [LARGE SCALE GENOMIC DNA]</scope>
</reference>
<dbReference type="PANTHER" id="PTHR20930:SF0">
    <property type="entry name" value="PROTEIN ILRUN"/>
    <property type="match status" value="1"/>
</dbReference>
<dbReference type="InterPro" id="IPR000433">
    <property type="entry name" value="Znf_ZZ"/>
</dbReference>
<feature type="region of interest" description="Disordered" evidence="5">
    <location>
        <begin position="838"/>
        <end position="863"/>
    </location>
</feature>
<dbReference type="Pfam" id="PF16158">
    <property type="entry name" value="N_BRCA1_IG"/>
    <property type="match status" value="1"/>
</dbReference>
<dbReference type="CDD" id="cd02340">
    <property type="entry name" value="ZZ_NBR1_like"/>
    <property type="match status" value="3"/>
</dbReference>
<evidence type="ECO:0000256" key="2">
    <source>
        <dbReference type="ARBA" id="ARBA00022771"/>
    </source>
</evidence>
<dbReference type="GO" id="GO:0008270">
    <property type="term" value="F:zinc ion binding"/>
    <property type="evidence" value="ECO:0007669"/>
    <property type="project" value="UniProtKB-KW"/>
</dbReference>
<feature type="domain" description="ZZ-type" evidence="6">
    <location>
        <begin position="687"/>
        <end position="742"/>
    </location>
</feature>
<dbReference type="SMART" id="SM00291">
    <property type="entry name" value="ZnF_ZZ"/>
    <property type="match status" value="5"/>
</dbReference>
<dbReference type="GeneID" id="38774362"/>
<dbReference type="OrthoDB" id="661148at2759"/>
<feature type="compositionally biased region" description="Low complexity" evidence="5">
    <location>
        <begin position="168"/>
        <end position="198"/>
    </location>
</feature>
<feature type="domain" description="ZZ-type" evidence="6">
    <location>
        <begin position="868"/>
        <end position="920"/>
    </location>
</feature>
<dbReference type="PANTHER" id="PTHR20930">
    <property type="entry name" value="OVARIAN CARCINOMA ANTIGEN CA125-RELATED"/>
    <property type="match status" value="1"/>
</dbReference>
<feature type="domain" description="ZZ-type" evidence="6">
    <location>
        <begin position="930"/>
        <end position="985"/>
    </location>
</feature>
<dbReference type="InterPro" id="IPR032350">
    <property type="entry name" value="Nbr1_FW"/>
</dbReference>
<dbReference type="Pfam" id="PF00569">
    <property type="entry name" value="ZZ"/>
    <property type="match status" value="5"/>
</dbReference>
<gene>
    <name evidence="7" type="ORF">SCP_0103200</name>
</gene>
<dbReference type="InterPro" id="IPR013783">
    <property type="entry name" value="Ig-like_fold"/>
</dbReference>
<evidence type="ECO:0000256" key="1">
    <source>
        <dbReference type="ARBA" id="ARBA00022723"/>
    </source>
</evidence>
<keyword evidence="2 4" id="KW-0863">Zinc-finger</keyword>
<dbReference type="InParanoid" id="A0A401G5J7"/>
<dbReference type="CDD" id="cd02249">
    <property type="entry name" value="ZZ"/>
    <property type="match status" value="2"/>
</dbReference>
<keyword evidence="3" id="KW-0862">Zinc</keyword>